<comment type="similarity">
    <text evidence="1 6">Belongs to the NusB family.</text>
</comment>
<gene>
    <name evidence="6 8" type="primary">nusB</name>
    <name evidence="8" type="ORF">IFE08_09320</name>
</gene>
<sequence>MNIGRRRGRILAFQALCAWDAGASVLDDLLTFSWRNGEDGFSTENSGSGNAYLFSKMMVLGTIENIEEIDRCIQSNLDNWSLERLNSVDRAILRLSAYSLLYQKDIPAPIIIDEAINLAKEFGTDDSYKFVNAVLDSIKKTA</sequence>
<evidence type="ECO:0000313" key="8">
    <source>
        <dbReference type="EMBL" id="QOW60045.1"/>
    </source>
</evidence>
<dbReference type="HAMAP" id="MF_00073">
    <property type="entry name" value="NusB"/>
    <property type="match status" value="1"/>
</dbReference>
<evidence type="ECO:0000256" key="1">
    <source>
        <dbReference type="ARBA" id="ARBA00005952"/>
    </source>
</evidence>
<dbReference type="InterPro" id="IPR011605">
    <property type="entry name" value="NusB_fam"/>
</dbReference>
<comment type="function">
    <text evidence="6">Involved in transcription antitermination. Required for transcription of ribosomal RNA (rRNA) genes. Binds specifically to the boxA antiterminator sequence of the ribosomal RNA (rrn) operons.</text>
</comment>
<accession>A0A7S6WMV0</accession>
<evidence type="ECO:0000256" key="2">
    <source>
        <dbReference type="ARBA" id="ARBA00022814"/>
    </source>
</evidence>
<protein>
    <recommendedName>
        <fullName evidence="6">Transcription antitermination protein NusB</fullName>
    </recommendedName>
    <alternativeName>
        <fullName evidence="6">Antitermination factor NusB</fullName>
    </alternativeName>
</protein>
<keyword evidence="5 6" id="KW-0804">Transcription</keyword>
<dbReference type="GO" id="GO:0031564">
    <property type="term" value="P:transcription antitermination"/>
    <property type="evidence" value="ECO:0007669"/>
    <property type="project" value="UniProtKB-KW"/>
</dbReference>
<dbReference type="Gene3D" id="1.10.940.10">
    <property type="entry name" value="NusB-like"/>
    <property type="match status" value="1"/>
</dbReference>
<evidence type="ECO:0000313" key="9">
    <source>
        <dbReference type="Proteomes" id="UP000593915"/>
    </source>
</evidence>
<dbReference type="EMBL" id="CP061839">
    <property type="protein sequence ID" value="QOW60045.1"/>
    <property type="molecule type" value="Genomic_DNA"/>
</dbReference>
<dbReference type="AlphaFoldDB" id="A0A7S6WMV0"/>
<dbReference type="PANTHER" id="PTHR11078">
    <property type="entry name" value="N UTILIZATION SUBSTANCE PROTEIN B-RELATED"/>
    <property type="match status" value="1"/>
</dbReference>
<dbReference type="NCBIfam" id="TIGR01951">
    <property type="entry name" value="nusB"/>
    <property type="match status" value="1"/>
</dbReference>
<reference evidence="8 9" key="1">
    <citation type="submission" date="2020-09" db="EMBL/GenBank/DDBJ databases">
        <title>Characterization of Treponema spp. from bovine digital dermatitis in Korea.</title>
        <authorList>
            <person name="Espiritu H.M."/>
            <person name="Cho Y.I."/>
            <person name="Mamuad L."/>
        </authorList>
    </citation>
    <scope>NUCLEOTIDE SEQUENCE [LARGE SCALE GENOMIC DNA]</scope>
    <source>
        <strain evidence="8 9">KS1</strain>
    </source>
</reference>
<dbReference type="InterPro" id="IPR006027">
    <property type="entry name" value="NusB_RsmB_TIM44"/>
</dbReference>
<keyword evidence="2 6" id="KW-0889">Transcription antitermination</keyword>
<evidence type="ECO:0000256" key="6">
    <source>
        <dbReference type="HAMAP-Rule" id="MF_00073"/>
    </source>
</evidence>
<keyword evidence="4 6" id="KW-0805">Transcription regulation</keyword>
<dbReference type="PANTHER" id="PTHR11078:SF3">
    <property type="entry name" value="ANTITERMINATION NUSB DOMAIN-CONTAINING PROTEIN"/>
    <property type="match status" value="1"/>
</dbReference>
<dbReference type="Proteomes" id="UP000593915">
    <property type="component" value="Chromosome"/>
</dbReference>
<dbReference type="GO" id="GO:0005829">
    <property type="term" value="C:cytosol"/>
    <property type="evidence" value="ECO:0007669"/>
    <property type="project" value="TreeGrafter"/>
</dbReference>
<dbReference type="InterPro" id="IPR035926">
    <property type="entry name" value="NusB-like_sf"/>
</dbReference>
<evidence type="ECO:0000259" key="7">
    <source>
        <dbReference type="Pfam" id="PF01029"/>
    </source>
</evidence>
<evidence type="ECO:0000256" key="5">
    <source>
        <dbReference type="ARBA" id="ARBA00023163"/>
    </source>
</evidence>
<keyword evidence="3 6" id="KW-0694">RNA-binding</keyword>
<organism evidence="8 9">
    <name type="scientific">Treponema pedis</name>
    <dbReference type="NCBI Taxonomy" id="409322"/>
    <lineage>
        <taxon>Bacteria</taxon>
        <taxon>Pseudomonadati</taxon>
        <taxon>Spirochaetota</taxon>
        <taxon>Spirochaetia</taxon>
        <taxon>Spirochaetales</taxon>
        <taxon>Treponemataceae</taxon>
        <taxon>Treponema</taxon>
    </lineage>
</organism>
<dbReference type="GO" id="GO:0003723">
    <property type="term" value="F:RNA binding"/>
    <property type="evidence" value="ECO:0007669"/>
    <property type="project" value="UniProtKB-UniRule"/>
</dbReference>
<feature type="domain" description="NusB/RsmB/TIM44" evidence="7">
    <location>
        <begin position="8"/>
        <end position="139"/>
    </location>
</feature>
<name>A0A7S6WMV0_9SPIR</name>
<evidence type="ECO:0000256" key="4">
    <source>
        <dbReference type="ARBA" id="ARBA00023015"/>
    </source>
</evidence>
<evidence type="ECO:0000256" key="3">
    <source>
        <dbReference type="ARBA" id="ARBA00022884"/>
    </source>
</evidence>
<dbReference type="SUPFAM" id="SSF48013">
    <property type="entry name" value="NusB-like"/>
    <property type="match status" value="1"/>
</dbReference>
<dbReference type="GO" id="GO:0006353">
    <property type="term" value="P:DNA-templated transcription termination"/>
    <property type="evidence" value="ECO:0007669"/>
    <property type="project" value="UniProtKB-UniRule"/>
</dbReference>
<dbReference type="RefSeq" id="WP_194075658.1">
    <property type="nucleotide sequence ID" value="NZ_CP045670.1"/>
</dbReference>
<proteinExistence type="inferred from homology"/>
<dbReference type="CDD" id="cd00619">
    <property type="entry name" value="Terminator_NusB"/>
    <property type="match status" value="1"/>
</dbReference>
<dbReference type="Pfam" id="PF01029">
    <property type="entry name" value="NusB"/>
    <property type="match status" value="1"/>
</dbReference>